<evidence type="ECO:0000256" key="1">
    <source>
        <dbReference type="ARBA" id="ARBA00022574"/>
    </source>
</evidence>
<dbReference type="PANTHER" id="PTHR19848">
    <property type="entry name" value="WD40 REPEAT PROTEIN"/>
    <property type="match status" value="1"/>
</dbReference>
<reference evidence="7 8" key="1">
    <citation type="submission" date="2017-04" db="EMBL/GenBank/DDBJ databases">
        <authorList>
            <person name="Afonso C.L."/>
            <person name="Miller P.J."/>
            <person name="Scott M.A."/>
            <person name="Spackman E."/>
            <person name="Goraichik I."/>
            <person name="Dimitrov K.M."/>
            <person name="Suarez D.L."/>
            <person name="Swayne D.E."/>
        </authorList>
    </citation>
    <scope>NUCLEOTIDE SEQUENCE [LARGE SCALE GENOMIC DNA]</scope>
    <source>
        <strain evidence="7 8">DSM 26133</strain>
    </source>
</reference>
<dbReference type="PROSITE" id="PS50294">
    <property type="entry name" value="WD_REPEATS_REGION"/>
    <property type="match status" value="4"/>
</dbReference>
<feature type="repeat" description="WD" evidence="3">
    <location>
        <begin position="27"/>
        <end position="68"/>
    </location>
</feature>
<name>A0A1W2GAJ7_REIFA</name>
<dbReference type="SMART" id="SM00320">
    <property type="entry name" value="WD40"/>
    <property type="match status" value="9"/>
</dbReference>
<evidence type="ECO:0000256" key="2">
    <source>
        <dbReference type="ARBA" id="ARBA00022737"/>
    </source>
</evidence>
<evidence type="ECO:0000313" key="8">
    <source>
        <dbReference type="Proteomes" id="UP000192472"/>
    </source>
</evidence>
<evidence type="ECO:0000313" key="7">
    <source>
        <dbReference type="EMBL" id="SMD33695.1"/>
    </source>
</evidence>
<dbReference type="Proteomes" id="UP000192472">
    <property type="component" value="Unassembled WGS sequence"/>
</dbReference>
<dbReference type="InterPro" id="IPR011600">
    <property type="entry name" value="Pept_C14_caspase"/>
</dbReference>
<dbReference type="OrthoDB" id="1492850at2"/>
<proteinExistence type="predicted"/>
<dbReference type="Gene3D" id="2.130.10.10">
    <property type="entry name" value="YVTN repeat-like/Quinoprotein amine dehydrogenase"/>
    <property type="match status" value="2"/>
</dbReference>
<feature type="repeat" description="WD" evidence="3">
    <location>
        <begin position="354"/>
        <end position="395"/>
    </location>
</feature>
<dbReference type="InterPro" id="IPR019775">
    <property type="entry name" value="WD40_repeat_CS"/>
</dbReference>
<evidence type="ECO:0000259" key="6">
    <source>
        <dbReference type="Pfam" id="PF00656"/>
    </source>
</evidence>
<keyword evidence="5" id="KW-0732">Signal</keyword>
<dbReference type="RefSeq" id="WP_084372111.1">
    <property type="nucleotide sequence ID" value="NZ_FWYF01000002.1"/>
</dbReference>
<keyword evidence="1 3" id="KW-0853">WD repeat</keyword>
<dbReference type="PROSITE" id="PS50082">
    <property type="entry name" value="WD_REPEATS_2"/>
    <property type="match status" value="5"/>
</dbReference>
<sequence>MLRSYLLLSFFLLCFFTNAQENQLIVRQGHTAAINSVKYGPDGNVVYSASDDKSIKMWDVKTGVDISTFNAHTAPVKCMELSEDGQLLVSGDLQGNLLLWDAKTGLVKTTISAHLGSVNTVKFTKDQQYMVSGGDDKMLKVWNLKGDTLKTIKGFNASIQAIGISPDGTRIISGGYKNNGVELLLIDLDKGKIIDDALNHWKGAAAAQAYAKTIMTPVALAMNLAKGNVGKGMTTFYIMNYSNIEFTHDGSKVLISQNTFLPLTAAKGEETSEGSSSISIIELSKDQNQFTEVMKPIRWQSSHPRAVAVFNQDQTKVIVNEKYSMKVYDIENAEFPEPGKKEATQYVPPVVKEIKGTGLGLNALALSPDYRTIVSADDDRKIKLWDYHSGRKIRDLEGFVQPALAVDILPDGKHIMVGSLDRNLTVWDIHTGQLVRTFDRSSDVCSIDISDDGTTFLTAAVNTEFFKMWNYRTGRQLRSFLETKKQTIWVKYNPDDDDQIFAATADGEAKIWSISESKAKKKIKGDYLLFEDKYKNNDFKVSWKNYELIVKKSNAEYITDIQNGRLTDAVFSKDNKYLITTNENGEIVLYNLATKQRTISMALIGNNDFISYTPDLYYSSSKGAAKAIAFKSNNKVLPFEQLELKYNRPDIIAKRIGYTPQKLISSYKAAYDRRLKRLGYTEEELGNTFDLPEVKVDFTSIPLETDQKTMKIKVTATDQTYPIKQLQVYANDVPVFGSKGVSVSDGKIINKELSFPLSNGINEIKVTATNAKGQESIPEKFEIQYTADWDKPDLYLVGIGVSNYQQSDYNLAFAAKDAQDMIETLSGSSAYETVNAKLLINADATSSNIMAVRSFIAQAKTDDVVAIFVAGHGVLDKDYNYFFATNNMDFSNPANGGLSYAQIESLIDGIDCRNKILLMDTCHSGELDDEDVQTVTASAKKSGAVSFRSTGSIVKLKENSFGLQNTLELSKSLFSDMRKGTGATVISAAGGTEFAAEGMNSSNGLFTASFIEGITTRRADVDRDRSYSISEMRAWVGEQVTKKSKGNQVPTSREENVKNDFRIY</sequence>
<dbReference type="InterPro" id="IPR011047">
    <property type="entry name" value="Quinoprotein_ADH-like_sf"/>
</dbReference>
<dbReference type="GO" id="GO:0006508">
    <property type="term" value="P:proteolysis"/>
    <property type="evidence" value="ECO:0007669"/>
    <property type="project" value="InterPro"/>
</dbReference>
<keyword evidence="8" id="KW-1185">Reference proteome</keyword>
<dbReference type="PANTHER" id="PTHR19848:SF8">
    <property type="entry name" value="F-BOX AND WD REPEAT DOMAIN CONTAINING 7"/>
    <property type="match status" value="1"/>
</dbReference>
<evidence type="ECO:0000256" key="5">
    <source>
        <dbReference type="SAM" id="SignalP"/>
    </source>
</evidence>
<dbReference type="SUPFAM" id="SSF52129">
    <property type="entry name" value="Caspase-like"/>
    <property type="match status" value="1"/>
</dbReference>
<dbReference type="EMBL" id="FWYF01000002">
    <property type="protein sequence ID" value="SMD33695.1"/>
    <property type="molecule type" value="Genomic_DNA"/>
</dbReference>
<dbReference type="SUPFAM" id="SSF82171">
    <property type="entry name" value="DPP6 N-terminal domain-like"/>
    <property type="match status" value="1"/>
</dbReference>
<dbReference type="Gene3D" id="3.40.50.1460">
    <property type="match status" value="1"/>
</dbReference>
<evidence type="ECO:0000256" key="3">
    <source>
        <dbReference type="PROSITE-ProRule" id="PRU00221"/>
    </source>
</evidence>
<accession>A0A1W2GAJ7</accession>
<feature type="repeat" description="WD" evidence="3">
    <location>
        <begin position="69"/>
        <end position="110"/>
    </location>
</feature>
<feature type="domain" description="Peptidase C14 caspase" evidence="6">
    <location>
        <begin position="799"/>
        <end position="1057"/>
    </location>
</feature>
<feature type="chain" id="PRO_5010723502" evidence="5">
    <location>
        <begin position="20"/>
        <end position="1064"/>
    </location>
</feature>
<feature type="region of interest" description="Disordered" evidence="4">
    <location>
        <begin position="1041"/>
        <end position="1064"/>
    </location>
</feature>
<feature type="signal peptide" evidence="5">
    <location>
        <begin position="1"/>
        <end position="19"/>
    </location>
</feature>
<dbReference type="SUPFAM" id="SSF50998">
    <property type="entry name" value="Quinoprotein alcohol dehydrogenase-like"/>
    <property type="match status" value="1"/>
</dbReference>
<dbReference type="InterPro" id="IPR001680">
    <property type="entry name" value="WD40_rpt"/>
</dbReference>
<feature type="repeat" description="WD" evidence="3">
    <location>
        <begin position="111"/>
        <end position="145"/>
    </location>
</feature>
<dbReference type="Pfam" id="PF00656">
    <property type="entry name" value="Peptidase_C14"/>
    <property type="match status" value="1"/>
</dbReference>
<feature type="compositionally biased region" description="Basic and acidic residues" evidence="4">
    <location>
        <begin position="1052"/>
        <end position="1064"/>
    </location>
</feature>
<dbReference type="InterPro" id="IPR020472">
    <property type="entry name" value="WD40_PAC1"/>
</dbReference>
<evidence type="ECO:0000256" key="4">
    <source>
        <dbReference type="SAM" id="MobiDB-lite"/>
    </source>
</evidence>
<dbReference type="PROSITE" id="PS00678">
    <property type="entry name" value="WD_REPEATS_1"/>
    <property type="match status" value="2"/>
</dbReference>
<keyword evidence="2" id="KW-0677">Repeat</keyword>
<dbReference type="CDD" id="cd00200">
    <property type="entry name" value="WD40"/>
    <property type="match status" value="1"/>
</dbReference>
<protein>
    <submittedName>
        <fullName evidence="7">WD40 repeat</fullName>
    </submittedName>
</protein>
<dbReference type="AlphaFoldDB" id="A0A1W2GAJ7"/>
<dbReference type="PRINTS" id="PR00320">
    <property type="entry name" value="GPROTEINBRPT"/>
</dbReference>
<dbReference type="InterPro" id="IPR029030">
    <property type="entry name" value="Caspase-like_dom_sf"/>
</dbReference>
<organism evidence="7 8">
    <name type="scientific">Reichenbachiella faecimaris</name>
    <dbReference type="NCBI Taxonomy" id="692418"/>
    <lineage>
        <taxon>Bacteria</taxon>
        <taxon>Pseudomonadati</taxon>
        <taxon>Bacteroidota</taxon>
        <taxon>Cytophagia</taxon>
        <taxon>Cytophagales</taxon>
        <taxon>Reichenbachiellaceae</taxon>
        <taxon>Reichenbachiella</taxon>
    </lineage>
</organism>
<dbReference type="STRING" id="692418.SAMN04488029_1618"/>
<feature type="repeat" description="WD" evidence="3">
    <location>
        <begin position="396"/>
        <end position="437"/>
    </location>
</feature>
<dbReference type="GO" id="GO:0004197">
    <property type="term" value="F:cysteine-type endopeptidase activity"/>
    <property type="evidence" value="ECO:0007669"/>
    <property type="project" value="InterPro"/>
</dbReference>
<gene>
    <name evidence="7" type="ORF">SAMN04488029_1618</name>
</gene>
<dbReference type="Pfam" id="PF00400">
    <property type="entry name" value="WD40"/>
    <property type="match status" value="5"/>
</dbReference>
<dbReference type="InterPro" id="IPR015943">
    <property type="entry name" value="WD40/YVTN_repeat-like_dom_sf"/>
</dbReference>